<dbReference type="EC" id="5.1.99.6" evidence="19"/>
<dbReference type="OrthoDB" id="9806925at2"/>
<evidence type="ECO:0000259" key="20">
    <source>
        <dbReference type="PROSITE" id="PS51383"/>
    </source>
</evidence>
<organism evidence="22 23">
    <name type="scientific">Qipengyuania pelagi</name>
    <dbReference type="NCBI Taxonomy" id="994320"/>
    <lineage>
        <taxon>Bacteria</taxon>
        <taxon>Pseudomonadati</taxon>
        <taxon>Pseudomonadota</taxon>
        <taxon>Alphaproteobacteria</taxon>
        <taxon>Sphingomonadales</taxon>
        <taxon>Erythrobacteraceae</taxon>
        <taxon>Qipengyuania</taxon>
    </lineage>
</organism>
<dbReference type="Proteomes" id="UP000430272">
    <property type="component" value="Unassembled WGS sequence"/>
</dbReference>
<dbReference type="GO" id="GO:0046496">
    <property type="term" value="P:nicotinamide nucleotide metabolic process"/>
    <property type="evidence" value="ECO:0007669"/>
    <property type="project" value="UniProtKB-UniRule"/>
</dbReference>
<feature type="domain" description="YjeF C-terminal" evidence="20">
    <location>
        <begin position="206"/>
        <end position="462"/>
    </location>
</feature>
<dbReference type="InterPro" id="IPR036652">
    <property type="entry name" value="YjeF_N_dom_sf"/>
</dbReference>
<feature type="binding site" evidence="17">
    <location>
        <position position="342"/>
    </location>
    <ligand>
        <name>(6S)-NADPHX</name>
        <dbReference type="ChEBI" id="CHEBI:64076"/>
    </ligand>
</feature>
<dbReference type="Pfam" id="PF01256">
    <property type="entry name" value="Carb_kinase"/>
    <property type="match status" value="1"/>
</dbReference>
<feature type="binding site" evidence="18">
    <location>
        <position position="114"/>
    </location>
    <ligand>
        <name>K(+)</name>
        <dbReference type="ChEBI" id="CHEBI:29103"/>
    </ligand>
</feature>
<proteinExistence type="inferred from homology"/>
<evidence type="ECO:0000313" key="22">
    <source>
        <dbReference type="EMBL" id="MXO53521.1"/>
    </source>
</evidence>
<comment type="function">
    <text evidence="17">Catalyzes the dehydration of the S-form of NAD(P)HX at the expense of ADP, which is converted to AMP. Together with NAD(P)HX epimerase, which catalyzes the epimerization of the S- and R-forms, the enzyme allows the repair of both epimers of NAD(P)HX, a damaged form of NAD(P)H that is a result of enzymatic or heat-dependent hydration.</text>
</comment>
<dbReference type="HAMAP" id="MF_01965">
    <property type="entry name" value="NADHX_dehydratase"/>
    <property type="match status" value="1"/>
</dbReference>
<keyword evidence="5 18" id="KW-0479">Metal-binding</keyword>
<keyword evidence="6 17" id="KW-0547">Nucleotide-binding</keyword>
<evidence type="ECO:0000256" key="7">
    <source>
        <dbReference type="ARBA" id="ARBA00022840"/>
    </source>
</evidence>
<evidence type="ECO:0000256" key="4">
    <source>
        <dbReference type="ARBA" id="ARBA00009524"/>
    </source>
</evidence>
<evidence type="ECO:0000256" key="18">
    <source>
        <dbReference type="HAMAP-Rule" id="MF_01966"/>
    </source>
</evidence>
<comment type="similarity">
    <text evidence="3 19">In the N-terminal section; belongs to the NnrE/AIBP family.</text>
</comment>
<comment type="cofactor">
    <cofactor evidence="18 19">
        <name>K(+)</name>
        <dbReference type="ChEBI" id="CHEBI:29103"/>
    </cofactor>
    <text evidence="18 19">Binds 1 potassium ion per subunit.</text>
</comment>
<dbReference type="InterPro" id="IPR004443">
    <property type="entry name" value="YjeF_N_dom"/>
</dbReference>
<comment type="catalytic activity">
    <reaction evidence="15 17 19">
        <text>(6S)-NADHX + ADP = AMP + phosphate + NADH + H(+)</text>
        <dbReference type="Rhea" id="RHEA:32223"/>
        <dbReference type="ChEBI" id="CHEBI:15378"/>
        <dbReference type="ChEBI" id="CHEBI:43474"/>
        <dbReference type="ChEBI" id="CHEBI:57945"/>
        <dbReference type="ChEBI" id="CHEBI:64074"/>
        <dbReference type="ChEBI" id="CHEBI:456215"/>
        <dbReference type="ChEBI" id="CHEBI:456216"/>
        <dbReference type="EC" id="4.2.1.136"/>
    </reaction>
</comment>
<keyword evidence="7 17" id="KW-0067">ATP-binding</keyword>
<dbReference type="InterPro" id="IPR000631">
    <property type="entry name" value="CARKD"/>
</dbReference>
<evidence type="ECO:0000256" key="10">
    <source>
        <dbReference type="ARBA" id="ARBA00023027"/>
    </source>
</evidence>
<feature type="binding site" evidence="17">
    <location>
        <position position="238"/>
    </location>
    <ligand>
        <name>(6S)-NADPHX</name>
        <dbReference type="ChEBI" id="CHEBI:64076"/>
    </ligand>
</feature>
<gene>
    <name evidence="18" type="primary">nnrE</name>
    <name evidence="17" type="synonym">nnrD</name>
    <name evidence="22" type="ORF">GRI47_05790</name>
</gene>
<dbReference type="CDD" id="cd01171">
    <property type="entry name" value="YXKO-related"/>
    <property type="match status" value="1"/>
</dbReference>
<dbReference type="GO" id="GO:0046872">
    <property type="term" value="F:metal ion binding"/>
    <property type="evidence" value="ECO:0007669"/>
    <property type="project" value="UniProtKB-UniRule"/>
</dbReference>
<comment type="cofactor">
    <cofactor evidence="17">
        <name>Mg(2+)</name>
        <dbReference type="ChEBI" id="CHEBI:18420"/>
    </cofactor>
</comment>
<feature type="binding site" evidence="17">
    <location>
        <position position="407"/>
    </location>
    <ligand>
        <name>AMP</name>
        <dbReference type="ChEBI" id="CHEBI:456215"/>
    </ligand>
</feature>
<comment type="caution">
    <text evidence="22">The sequence shown here is derived from an EMBL/GenBank/DDBJ whole genome shotgun (WGS) entry which is preliminary data.</text>
</comment>
<name>A0A844Y6D7_9SPHN</name>
<evidence type="ECO:0000256" key="11">
    <source>
        <dbReference type="ARBA" id="ARBA00023235"/>
    </source>
</evidence>
<feature type="binding site" evidence="17">
    <location>
        <position position="293"/>
    </location>
    <ligand>
        <name>(6S)-NADPHX</name>
        <dbReference type="ChEBI" id="CHEBI:64076"/>
    </ligand>
</feature>
<evidence type="ECO:0000313" key="23">
    <source>
        <dbReference type="Proteomes" id="UP000430272"/>
    </source>
</evidence>
<dbReference type="SUPFAM" id="SSF53613">
    <property type="entry name" value="Ribokinase-like"/>
    <property type="match status" value="1"/>
</dbReference>
<dbReference type="PROSITE" id="PS51385">
    <property type="entry name" value="YJEF_N"/>
    <property type="match status" value="1"/>
</dbReference>
<comment type="similarity">
    <text evidence="17">Belongs to the NnrD/CARKD family.</text>
</comment>
<feature type="binding site" evidence="18">
    <location>
        <position position="150"/>
    </location>
    <ligand>
        <name>K(+)</name>
        <dbReference type="ChEBI" id="CHEBI:29103"/>
    </ligand>
</feature>
<feature type="binding site" evidence="18">
    <location>
        <begin position="58"/>
        <end position="62"/>
    </location>
    <ligand>
        <name>(6S)-NADPHX</name>
        <dbReference type="ChEBI" id="CHEBI:64076"/>
    </ligand>
</feature>
<dbReference type="Gene3D" id="3.40.50.10260">
    <property type="entry name" value="YjeF N-terminal domain"/>
    <property type="match status" value="1"/>
</dbReference>
<dbReference type="PROSITE" id="PS01049">
    <property type="entry name" value="YJEF_C_1"/>
    <property type="match status" value="1"/>
</dbReference>
<dbReference type="InterPro" id="IPR030677">
    <property type="entry name" value="Nnr"/>
</dbReference>
<evidence type="ECO:0000259" key="21">
    <source>
        <dbReference type="PROSITE" id="PS51385"/>
    </source>
</evidence>
<feature type="binding site" evidence="18">
    <location>
        <position position="59"/>
    </location>
    <ligand>
        <name>K(+)</name>
        <dbReference type="ChEBI" id="CHEBI:29103"/>
    </ligand>
</feature>
<feature type="binding site" evidence="18">
    <location>
        <begin position="118"/>
        <end position="124"/>
    </location>
    <ligand>
        <name>(6S)-NADPHX</name>
        <dbReference type="ChEBI" id="CHEBI:64076"/>
    </ligand>
</feature>
<comment type="function">
    <text evidence="18">Catalyzes the epimerization of the S- and R-forms of NAD(P)HX, a damaged form of NAD(P)H that is a result of enzymatic or heat-dependent hydration. This is a prerequisite for the S-specific NAD(P)H-hydrate dehydratase to allow the repair of both epimers of NAD(P)HX.</text>
</comment>
<comment type="subunit">
    <text evidence="17">Homotetramer.</text>
</comment>
<dbReference type="Pfam" id="PF03853">
    <property type="entry name" value="YjeF_N"/>
    <property type="match status" value="1"/>
</dbReference>
<dbReference type="PROSITE" id="PS01050">
    <property type="entry name" value="YJEF_C_2"/>
    <property type="match status" value="1"/>
</dbReference>
<dbReference type="GO" id="GO:0052856">
    <property type="term" value="F:NAD(P)HX epimerase activity"/>
    <property type="evidence" value="ECO:0007669"/>
    <property type="project" value="UniProtKB-UniRule"/>
</dbReference>
<comment type="catalytic activity">
    <reaction evidence="2 18 19">
        <text>(6R)-NADPHX = (6S)-NADPHX</text>
        <dbReference type="Rhea" id="RHEA:32227"/>
        <dbReference type="ChEBI" id="CHEBI:64076"/>
        <dbReference type="ChEBI" id="CHEBI:64077"/>
        <dbReference type="EC" id="5.1.99.6"/>
    </reaction>
</comment>
<dbReference type="Gene3D" id="3.40.1190.20">
    <property type="match status" value="1"/>
</dbReference>
<dbReference type="SUPFAM" id="SSF64153">
    <property type="entry name" value="YjeF N-terminal domain-like"/>
    <property type="match status" value="1"/>
</dbReference>
<keyword evidence="9 18" id="KW-0630">Potassium</keyword>
<dbReference type="AlphaFoldDB" id="A0A844Y6D7"/>
<dbReference type="GO" id="GO:0005524">
    <property type="term" value="F:ATP binding"/>
    <property type="evidence" value="ECO:0007669"/>
    <property type="project" value="UniProtKB-UniRule"/>
</dbReference>
<dbReference type="GO" id="GO:0052855">
    <property type="term" value="F:ADP-dependent NAD(P)H-hydrate dehydratase activity"/>
    <property type="evidence" value="ECO:0007669"/>
    <property type="project" value="UniProtKB-UniRule"/>
</dbReference>
<keyword evidence="11 18" id="KW-0413">Isomerase</keyword>
<comment type="similarity">
    <text evidence="18">Belongs to the NnrE/AIBP family.</text>
</comment>
<evidence type="ECO:0000256" key="17">
    <source>
        <dbReference type="HAMAP-Rule" id="MF_01965"/>
    </source>
</evidence>
<sequence>MADNAVLTVAQMRAAEAAALRNGVEEWELMRTAGRAAAAWVARMAAGRSVAILCGPGNNGGDGYVIAETLRASGHDVKVIAPVEPKGAVAEKARACFAGTPTRAGRIDTAVVVDCLFGYGLDRRVESPFADLLEELGRSDAFRIAVDVPSAIASDSGEVLGPFADYNLTLALGAWKRAHFMMPAMARMGEKRLVPIGLDIEPSNCVLSKRPHFAPPEPDSHKYRRGLLAIVAGKMPGAPLLSAKAAMRSGAGYVKLLSDHSHPDAPAELVVADDPLDRALADERIDAILIGPGLGRDEAASQRLSEVLAAGRPTVLDADALHLLTPDLLDTRGKTPLIMSPHEGELSRLCKSFGIGSGNKLNTASCLAKSSGAFILAKGPDTVLASPEGQTMVFPSGSSWLSTAGTGDVLAGLVASRLAHHGDAMQAAEEGVWLHHEAARLAGPGFTAGELADAVRTAMAQLS</sequence>
<evidence type="ECO:0000256" key="2">
    <source>
        <dbReference type="ARBA" id="ARBA00000909"/>
    </source>
</evidence>
<evidence type="ECO:0000256" key="15">
    <source>
        <dbReference type="ARBA" id="ARBA00048238"/>
    </source>
</evidence>
<protein>
    <recommendedName>
        <fullName evidence="19">Bifunctional NAD(P)H-hydrate repair enzyme</fullName>
    </recommendedName>
    <alternativeName>
        <fullName evidence="19">Nicotinamide nucleotide repair protein</fullName>
    </alternativeName>
    <domain>
        <recommendedName>
            <fullName evidence="19">ADP-dependent (S)-NAD(P)H-hydrate dehydratase</fullName>
            <ecNumber evidence="19">4.2.1.136</ecNumber>
        </recommendedName>
        <alternativeName>
            <fullName evidence="19">ADP-dependent NAD(P)HX dehydratase</fullName>
        </alternativeName>
    </domain>
    <domain>
        <recommendedName>
            <fullName evidence="19">NAD(P)H-hydrate epimerase</fullName>
            <ecNumber evidence="19">5.1.99.6</ecNumber>
        </recommendedName>
    </domain>
</protein>
<keyword evidence="8 17" id="KW-0521">NADP</keyword>
<dbReference type="NCBIfam" id="TIGR00196">
    <property type="entry name" value="yjeF_cterm"/>
    <property type="match status" value="1"/>
</dbReference>
<dbReference type="InterPro" id="IPR029056">
    <property type="entry name" value="Ribokinase-like"/>
</dbReference>
<evidence type="ECO:0000256" key="12">
    <source>
        <dbReference type="ARBA" id="ARBA00023239"/>
    </source>
</evidence>
<comment type="caution">
    <text evidence="18">Lacks conserved residue(s) required for the propagation of feature annotation.</text>
</comment>
<feature type="binding site" evidence="18">
    <location>
        <position position="147"/>
    </location>
    <ligand>
        <name>(6S)-NADPHX</name>
        <dbReference type="ChEBI" id="CHEBI:64076"/>
    </ligand>
</feature>
<feature type="domain" description="YjeF N-terminal" evidence="21">
    <location>
        <begin position="12"/>
        <end position="204"/>
    </location>
</feature>
<keyword evidence="23" id="KW-1185">Reference proteome</keyword>
<evidence type="ECO:0000256" key="9">
    <source>
        <dbReference type="ARBA" id="ARBA00022958"/>
    </source>
</evidence>
<feature type="binding site" evidence="17">
    <location>
        <position position="408"/>
    </location>
    <ligand>
        <name>(6S)-NADPHX</name>
        <dbReference type="ChEBI" id="CHEBI:64076"/>
    </ligand>
</feature>
<feature type="binding site" evidence="17">
    <location>
        <begin position="378"/>
        <end position="382"/>
    </location>
    <ligand>
        <name>AMP</name>
        <dbReference type="ChEBI" id="CHEBI:456215"/>
    </ligand>
</feature>
<comment type="similarity">
    <text evidence="4 19">In the C-terminal section; belongs to the NnrD/CARKD family.</text>
</comment>
<keyword evidence="13" id="KW-0511">Multifunctional enzyme</keyword>
<evidence type="ECO:0000256" key="14">
    <source>
        <dbReference type="ARBA" id="ARBA00025153"/>
    </source>
</evidence>
<evidence type="ECO:0000256" key="5">
    <source>
        <dbReference type="ARBA" id="ARBA00022723"/>
    </source>
</evidence>
<keyword evidence="12 17" id="KW-0456">Lyase</keyword>
<evidence type="ECO:0000256" key="16">
    <source>
        <dbReference type="ARBA" id="ARBA00049209"/>
    </source>
</evidence>
<reference evidence="22 23" key="1">
    <citation type="submission" date="2019-12" db="EMBL/GenBank/DDBJ databases">
        <title>Genomic-based taxomic classification of the family Erythrobacteraceae.</title>
        <authorList>
            <person name="Xu L."/>
        </authorList>
    </citation>
    <scope>NUCLEOTIDE SEQUENCE [LARGE SCALE GENOMIC DNA]</scope>
    <source>
        <strain evidence="22 23">JCM 17468</strain>
    </source>
</reference>
<dbReference type="InterPro" id="IPR017953">
    <property type="entry name" value="Carbohydrate_kinase_pred_CS"/>
</dbReference>
<evidence type="ECO:0000256" key="13">
    <source>
        <dbReference type="ARBA" id="ARBA00023268"/>
    </source>
</evidence>
<dbReference type="GO" id="GO:0110051">
    <property type="term" value="P:metabolite repair"/>
    <property type="evidence" value="ECO:0007669"/>
    <property type="project" value="TreeGrafter"/>
</dbReference>
<dbReference type="PANTHER" id="PTHR12592">
    <property type="entry name" value="ATP-DEPENDENT (S)-NAD(P)H-HYDRATE DEHYDRATASE FAMILY MEMBER"/>
    <property type="match status" value="1"/>
</dbReference>
<evidence type="ECO:0000256" key="6">
    <source>
        <dbReference type="ARBA" id="ARBA00022741"/>
    </source>
</evidence>
<evidence type="ECO:0000256" key="8">
    <source>
        <dbReference type="ARBA" id="ARBA00022857"/>
    </source>
</evidence>
<dbReference type="EMBL" id="WTYD01000001">
    <property type="protein sequence ID" value="MXO53521.1"/>
    <property type="molecule type" value="Genomic_DNA"/>
</dbReference>
<dbReference type="PROSITE" id="PS51383">
    <property type="entry name" value="YJEF_C_3"/>
    <property type="match status" value="1"/>
</dbReference>
<dbReference type="EC" id="4.2.1.136" evidence="19"/>
<comment type="catalytic activity">
    <reaction evidence="1 18 19">
        <text>(6R)-NADHX = (6S)-NADHX</text>
        <dbReference type="Rhea" id="RHEA:32215"/>
        <dbReference type="ChEBI" id="CHEBI:64074"/>
        <dbReference type="ChEBI" id="CHEBI:64075"/>
        <dbReference type="EC" id="5.1.99.6"/>
    </reaction>
</comment>
<keyword evidence="10 17" id="KW-0520">NAD</keyword>
<evidence type="ECO:0000256" key="3">
    <source>
        <dbReference type="ARBA" id="ARBA00006001"/>
    </source>
</evidence>
<dbReference type="PIRSF" id="PIRSF017184">
    <property type="entry name" value="Nnr"/>
    <property type="match status" value="1"/>
</dbReference>
<dbReference type="RefSeq" id="WP_160660370.1">
    <property type="nucleotide sequence ID" value="NZ_BAABDV010000001.1"/>
</dbReference>
<dbReference type="NCBIfam" id="TIGR00197">
    <property type="entry name" value="yjeF_nterm"/>
    <property type="match status" value="1"/>
</dbReference>
<evidence type="ECO:0000256" key="19">
    <source>
        <dbReference type="PIRNR" id="PIRNR017184"/>
    </source>
</evidence>
<accession>A0A844Y6D7</accession>
<dbReference type="HAMAP" id="MF_01966">
    <property type="entry name" value="NADHX_epimerase"/>
    <property type="match status" value="1"/>
</dbReference>
<comment type="function">
    <text evidence="14 19">Bifunctional enzyme that catalyzes the epimerization of the S- and R-forms of NAD(P)HX and the dehydration of the S-form of NAD(P)HX at the expense of ADP, which is converted to AMP. This allows the repair of both epimers of NAD(P)HX, a damaged form of NAD(P)H that is a result of enzymatic or heat-dependent hydration.</text>
</comment>
<evidence type="ECO:0000256" key="1">
    <source>
        <dbReference type="ARBA" id="ARBA00000013"/>
    </source>
</evidence>
<dbReference type="PANTHER" id="PTHR12592:SF0">
    <property type="entry name" value="ATP-DEPENDENT (S)-NAD(P)H-HYDRATE DEHYDRATASE"/>
    <property type="match status" value="1"/>
</dbReference>
<comment type="catalytic activity">
    <reaction evidence="16 17 19">
        <text>(6S)-NADPHX + ADP = AMP + phosphate + NADPH + H(+)</text>
        <dbReference type="Rhea" id="RHEA:32235"/>
        <dbReference type="ChEBI" id="CHEBI:15378"/>
        <dbReference type="ChEBI" id="CHEBI:43474"/>
        <dbReference type="ChEBI" id="CHEBI:57783"/>
        <dbReference type="ChEBI" id="CHEBI:64076"/>
        <dbReference type="ChEBI" id="CHEBI:456215"/>
        <dbReference type="ChEBI" id="CHEBI:456216"/>
        <dbReference type="EC" id="4.2.1.136"/>
    </reaction>
</comment>